<evidence type="ECO:0000256" key="2">
    <source>
        <dbReference type="ARBA" id="ARBA00012928"/>
    </source>
</evidence>
<evidence type="ECO:0000256" key="7">
    <source>
        <dbReference type="ARBA" id="ARBA00038170"/>
    </source>
</evidence>
<reference evidence="10" key="2">
    <citation type="submission" date="2023-05" db="EMBL/GenBank/DDBJ databases">
        <authorList>
            <consortium name="Lawrence Berkeley National Laboratory"/>
            <person name="Steindorff A."/>
            <person name="Hensen N."/>
            <person name="Bonometti L."/>
            <person name="Westerberg I."/>
            <person name="Brannstrom I.O."/>
            <person name="Guillou S."/>
            <person name="Cros-Aarteil S."/>
            <person name="Calhoun S."/>
            <person name="Haridas S."/>
            <person name="Kuo A."/>
            <person name="Mondo S."/>
            <person name="Pangilinan J."/>
            <person name="Riley R."/>
            <person name="Labutti K."/>
            <person name="Andreopoulos B."/>
            <person name="Lipzen A."/>
            <person name="Chen C."/>
            <person name="Yanf M."/>
            <person name="Daum C."/>
            <person name="Ng V."/>
            <person name="Clum A."/>
            <person name="Ohm R."/>
            <person name="Martin F."/>
            <person name="Silar P."/>
            <person name="Natvig D."/>
            <person name="Lalanne C."/>
            <person name="Gautier V."/>
            <person name="Ament-Velasquez S.L."/>
            <person name="Kruys A."/>
            <person name="Hutchinson M.I."/>
            <person name="Powell A.J."/>
            <person name="Barry K."/>
            <person name="Miller A.N."/>
            <person name="Grigoriev I.V."/>
            <person name="Debuchy R."/>
            <person name="Gladieux P."/>
            <person name="Thoren M.H."/>
            <person name="Johannesson H."/>
        </authorList>
    </citation>
    <scope>NUCLEOTIDE SEQUENCE</scope>
    <source>
        <strain evidence="10">PSN243</strain>
    </source>
</reference>
<gene>
    <name evidence="10" type="ORF">QBC34DRAFT_461973</name>
</gene>
<protein>
    <recommendedName>
        <fullName evidence="2">protein acetyllysine N-acetyltransferase</fullName>
        <ecNumber evidence="2">2.3.1.286</ecNumber>
    </recommendedName>
</protein>
<feature type="binding site" evidence="8">
    <location>
        <position position="161"/>
    </location>
    <ligand>
        <name>Zn(2+)</name>
        <dbReference type="ChEBI" id="CHEBI:29105"/>
    </ligand>
</feature>
<organism evidence="10 11">
    <name type="scientific">Podospora aff. communis PSN243</name>
    <dbReference type="NCBI Taxonomy" id="3040156"/>
    <lineage>
        <taxon>Eukaryota</taxon>
        <taxon>Fungi</taxon>
        <taxon>Dikarya</taxon>
        <taxon>Ascomycota</taxon>
        <taxon>Pezizomycotina</taxon>
        <taxon>Sordariomycetes</taxon>
        <taxon>Sordariomycetidae</taxon>
        <taxon>Sordariales</taxon>
        <taxon>Podosporaceae</taxon>
        <taxon>Podospora</taxon>
    </lineage>
</organism>
<dbReference type="EC" id="2.3.1.286" evidence="2"/>
<keyword evidence="5 8" id="KW-0862">Zinc</keyword>
<keyword evidence="11" id="KW-1185">Reference proteome</keyword>
<feature type="binding site" evidence="8">
    <location>
        <position position="164"/>
    </location>
    <ligand>
        <name>Zn(2+)</name>
        <dbReference type="ChEBI" id="CHEBI:29105"/>
    </ligand>
</feature>
<feature type="binding site" evidence="8">
    <location>
        <position position="134"/>
    </location>
    <ligand>
        <name>Zn(2+)</name>
        <dbReference type="ChEBI" id="CHEBI:29105"/>
    </ligand>
</feature>
<evidence type="ECO:0000256" key="1">
    <source>
        <dbReference type="ARBA" id="ARBA00006924"/>
    </source>
</evidence>
<keyword evidence="4 8" id="KW-0479">Metal-binding</keyword>
<dbReference type="InterPro" id="IPR050134">
    <property type="entry name" value="NAD-dep_sirtuin_deacylases"/>
</dbReference>
<evidence type="ECO:0000259" key="9">
    <source>
        <dbReference type="PROSITE" id="PS50305"/>
    </source>
</evidence>
<dbReference type="PANTHER" id="PTHR11085:SF12">
    <property type="entry name" value="NAD-DEPENDENT PROTEIN DEACYLASE SIRTUIN-6"/>
    <property type="match status" value="1"/>
</dbReference>
<dbReference type="GO" id="GO:0003714">
    <property type="term" value="F:transcription corepressor activity"/>
    <property type="evidence" value="ECO:0007669"/>
    <property type="project" value="TreeGrafter"/>
</dbReference>
<dbReference type="EMBL" id="MU865933">
    <property type="protein sequence ID" value="KAK4450388.1"/>
    <property type="molecule type" value="Genomic_DNA"/>
</dbReference>
<feature type="active site" description="Proton acceptor" evidence="8">
    <location>
        <position position="122"/>
    </location>
</feature>
<accession>A0AAV9GSQ6</accession>
<comment type="similarity">
    <text evidence="1">Belongs to the sirtuin family. Class I subfamily.</text>
</comment>
<comment type="caution">
    <text evidence="10">The sequence shown here is derived from an EMBL/GenBank/DDBJ whole genome shotgun (WGS) entry which is preliminary data.</text>
</comment>
<sequence length="380" mass="41792">MAAPATPAEERYDTPADLDRKTSELAALITKSKHFIVFTGAGISTSAGIADFRGPTGVWTLRAQGRSSQIQSVNTLQAIPTPTHMALVALQDANILTHLVSQNCDGLHRRSGILPGRISELHGNSNRETCAKGCGREYLRDFRAVATYEKTVHDHRTGRKCAVCGGNLYDTIVNFGEYLPEKPLADAREHAAKADLCLVLGSSLTVPPACDIPEITAKRRFGKGKLVIVNLQETPLDERAGLRIWARADEAMGKVMEKLGVEVPRFVLRRRLAVEVKSLDAERHAVTLRGVDVDGTPVTFIQSVRMEGNRRAVKTEPFTISFRRKMEPGDKIDVEVEFMGHYGEPNLTISHVYGSDTGYLLEYDPSTGEWKVEKGEVAVQ</sequence>
<dbReference type="Gene3D" id="2.20.28.200">
    <property type="match status" value="1"/>
</dbReference>
<keyword evidence="3" id="KW-0808">Transferase</keyword>
<dbReference type="InterPro" id="IPR026590">
    <property type="entry name" value="Ssirtuin_cat_dom"/>
</dbReference>
<comment type="similarity">
    <text evidence="7">Belongs to the sirtuin family. Class IV subfamily.</text>
</comment>
<evidence type="ECO:0000256" key="8">
    <source>
        <dbReference type="PROSITE-ProRule" id="PRU00236"/>
    </source>
</evidence>
<evidence type="ECO:0000313" key="10">
    <source>
        <dbReference type="EMBL" id="KAK4450388.1"/>
    </source>
</evidence>
<evidence type="ECO:0000256" key="4">
    <source>
        <dbReference type="ARBA" id="ARBA00022723"/>
    </source>
</evidence>
<proteinExistence type="inferred from homology"/>
<reference evidence="10" key="1">
    <citation type="journal article" date="2023" name="Mol. Phylogenet. Evol.">
        <title>Genome-scale phylogeny and comparative genomics of the fungal order Sordariales.</title>
        <authorList>
            <person name="Hensen N."/>
            <person name="Bonometti L."/>
            <person name="Westerberg I."/>
            <person name="Brannstrom I.O."/>
            <person name="Guillou S."/>
            <person name="Cros-Aarteil S."/>
            <person name="Calhoun S."/>
            <person name="Haridas S."/>
            <person name="Kuo A."/>
            <person name="Mondo S."/>
            <person name="Pangilinan J."/>
            <person name="Riley R."/>
            <person name="LaButti K."/>
            <person name="Andreopoulos B."/>
            <person name="Lipzen A."/>
            <person name="Chen C."/>
            <person name="Yan M."/>
            <person name="Daum C."/>
            <person name="Ng V."/>
            <person name="Clum A."/>
            <person name="Steindorff A."/>
            <person name="Ohm R.A."/>
            <person name="Martin F."/>
            <person name="Silar P."/>
            <person name="Natvig D.O."/>
            <person name="Lalanne C."/>
            <person name="Gautier V."/>
            <person name="Ament-Velasquez S.L."/>
            <person name="Kruys A."/>
            <person name="Hutchinson M.I."/>
            <person name="Powell A.J."/>
            <person name="Barry K."/>
            <person name="Miller A.N."/>
            <person name="Grigoriev I.V."/>
            <person name="Debuchy R."/>
            <person name="Gladieux P."/>
            <person name="Hiltunen Thoren M."/>
            <person name="Johannesson H."/>
        </authorList>
    </citation>
    <scope>NUCLEOTIDE SEQUENCE</scope>
    <source>
        <strain evidence="10">PSN243</strain>
    </source>
</reference>
<keyword evidence="6" id="KW-0520">NAD</keyword>
<dbReference type="FunFam" id="3.40.50.1220:FF:000038">
    <property type="entry name" value="NAD-dependent protein deacetylase sirtuin-6 isoform X2"/>
    <property type="match status" value="1"/>
</dbReference>
<dbReference type="InterPro" id="IPR003000">
    <property type="entry name" value="Sirtuin"/>
</dbReference>
<name>A0AAV9GSQ6_9PEZI</name>
<dbReference type="GO" id="GO:0046872">
    <property type="term" value="F:metal ion binding"/>
    <property type="evidence" value="ECO:0007669"/>
    <property type="project" value="UniProtKB-KW"/>
</dbReference>
<dbReference type="Proteomes" id="UP001321760">
    <property type="component" value="Unassembled WGS sequence"/>
</dbReference>
<evidence type="ECO:0000256" key="6">
    <source>
        <dbReference type="ARBA" id="ARBA00023027"/>
    </source>
</evidence>
<feature type="binding site" evidence="8">
    <location>
        <position position="130"/>
    </location>
    <ligand>
        <name>Zn(2+)</name>
        <dbReference type="ChEBI" id="CHEBI:29105"/>
    </ligand>
</feature>
<dbReference type="Pfam" id="PF02146">
    <property type="entry name" value="SIR2"/>
    <property type="match status" value="1"/>
</dbReference>
<dbReference type="AlphaFoldDB" id="A0AAV9GSQ6"/>
<dbReference type="Gene3D" id="3.40.50.1220">
    <property type="entry name" value="TPP-binding domain"/>
    <property type="match status" value="1"/>
</dbReference>
<evidence type="ECO:0000256" key="5">
    <source>
        <dbReference type="ARBA" id="ARBA00022833"/>
    </source>
</evidence>
<dbReference type="SUPFAM" id="SSF52467">
    <property type="entry name" value="DHS-like NAD/FAD-binding domain"/>
    <property type="match status" value="1"/>
</dbReference>
<feature type="domain" description="Deacetylase sirtuin-type" evidence="9">
    <location>
        <begin position="15"/>
        <end position="282"/>
    </location>
</feature>
<dbReference type="PANTHER" id="PTHR11085">
    <property type="entry name" value="NAD-DEPENDENT PROTEIN DEACYLASE SIRTUIN-5, MITOCHONDRIAL-RELATED"/>
    <property type="match status" value="1"/>
</dbReference>
<dbReference type="PROSITE" id="PS50305">
    <property type="entry name" value="SIRTUIN"/>
    <property type="match status" value="1"/>
</dbReference>
<dbReference type="GO" id="GO:0000122">
    <property type="term" value="P:negative regulation of transcription by RNA polymerase II"/>
    <property type="evidence" value="ECO:0007669"/>
    <property type="project" value="TreeGrafter"/>
</dbReference>
<evidence type="ECO:0000256" key="3">
    <source>
        <dbReference type="ARBA" id="ARBA00022679"/>
    </source>
</evidence>
<dbReference type="GO" id="GO:0017136">
    <property type="term" value="F:histone deacetylase activity, NAD-dependent"/>
    <property type="evidence" value="ECO:0007669"/>
    <property type="project" value="TreeGrafter"/>
</dbReference>
<dbReference type="GO" id="GO:0005634">
    <property type="term" value="C:nucleus"/>
    <property type="evidence" value="ECO:0007669"/>
    <property type="project" value="TreeGrafter"/>
</dbReference>
<dbReference type="InterPro" id="IPR029035">
    <property type="entry name" value="DHS-like_NAD/FAD-binding_dom"/>
</dbReference>
<dbReference type="GO" id="GO:0070403">
    <property type="term" value="F:NAD+ binding"/>
    <property type="evidence" value="ECO:0007669"/>
    <property type="project" value="InterPro"/>
</dbReference>
<evidence type="ECO:0000313" key="11">
    <source>
        <dbReference type="Proteomes" id="UP001321760"/>
    </source>
</evidence>